<dbReference type="EMBL" id="OZ075135">
    <property type="protein sequence ID" value="CAL4997269.1"/>
    <property type="molecule type" value="Genomic_DNA"/>
</dbReference>
<evidence type="ECO:0000256" key="1">
    <source>
        <dbReference type="SAM" id="MobiDB-lite"/>
    </source>
</evidence>
<gene>
    <name evidence="2" type="ORF">URODEC1_LOCUS63313</name>
</gene>
<feature type="compositionally biased region" description="Basic and acidic residues" evidence="1">
    <location>
        <begin position="16"/>
        <end position="26"/>
    </location>
</feature>
<evidence type="ECO:0000313" key="3">
    <source>
        <dbReference type="Proteomes" id="UP001497457"/>
    </source>
</evidence>
<keyword evidence="3" id="KW-1185">Reference proteome</keyword>
<reference evidence="2 3" key="2">
    <citation type="submission" date="2024-10" db="EMBL/GenBank/DDBJ databases">
        <authorList>
            <person name="Ryan C."/>
        </authorList>
    </citation>
    <scope>NUCLEOTIDE SEQUENCE [LARGE SCALE GENOMIC DNA]</scope>
</reference>
<feature type="region of interest" description="Disordered" evidence="1">
    <location>
        <begin position="1"/>
        <end position="155"/>
    </location>
</feature>
<feature type="compositionally biased region" description="Low complexity" evidence="1">
    <location>
        <begin position="119"/>
        <end position="133"/>
    </location>
</feature>
<proteinExistence type="predicted"/>
<dbReference type="AlphaFoldDB" id="A0ABC9B9E8"/>
<accession>A0ABC9B9E8</accession>
<evidence type="ECO:0000313" key="2">
    <source>
        <dbReference type="EMBL" id="CAL4997269.1"/>
    </source>
</evidence>
<reference evidence="3" key="1">
    <citation type="submission" date="2024-06" db="EMBL/GenBank/DDBJ databases">
        <authorList>
            <person name="Ryan C."/>
        </authorList>
    </citation>
    <scope>NUCLEOTIDE SEQUENCE [LARGE SCALE GENOMIC DNA]</scope>
</reference>
<dbReference type="Proteomes" id="UP001497457">
    <property type="component" value="Chromosome 25rd"/>
</dbReference>
<feature type="compositionally biased region" description="Basic residues" evidence="1">
    <location>
        <begin position="64"/>
        <end position="78"/>
    </location>
</feature>
<name>A0ABC9B9E8_9POAL</name>
<protein>
    <submittedName>
        <fullName evidence="2">Uncharacterized protein</fullName>
    </submittedName>
</protein>
<sequence length="155" mass="16779">MPRPTPPAYVRMPGRPKTERRREPGEAPKGTKLSRVGMKMKCSLCQKTTHNSRKCPRNPEAGKKKNAYIKRDATRKRKASEAAISNTGGTMGTQQSVTSQGPTARPRTGPSATSGAGPSVGQSSNTQQGSSSQLPKMTTHRNTSRLAYLMFGDNY</sequence>
<organism evidence="2 3">
    <name type="scientific">Urochloa decumbens</name>
    <dbReference type="NCBI Taxonomy" id="240449"/>
    <lineage>
        <taxon>Eukaryota</taxon>
        <taxon>Viridiplantae</taxon>
        <taxon>Streptophyta</taxon>
        <taxon>Embryophyta</taxon>
        <taxon>Tracheophyta</taxon>
        <taxon>Spermatophyta</taxon>
        <taxon>Magnoliopsida</taxon>
        <taxon>Liliopsida</taxon>
        <taxon>Poales</taxon>
        <taxon>Poaceae</taxon>
        <taxon>PACMAD clade</taxon>
        <taxon>Panicoideae</taxon>
        <taxon>Panicodae</taxon>
        <taxon>Paniceae</taxon>
        <taxon>Melinidinae</taxon>
        <taxon>Urochloa</taxon>
    </lineage>
</organism>
<feature type="compositionally biased region" description="Polar residues" evidence="1">
    <location>
        <begin position="83"/>
        <end position="102"/>
    </location>
</feature>